<dbReference type="PRINTS" id="PR00419">
    <property type="entry name" value="ADXRDTASE"/>
</dbReference>
<dbReference type="GO" id="GO:0016491">
    <property type="term" value="F:oxidoreductase activity"/>
    <property type="evidence" value="ECO:0007669"/>
    <property type="project" value="InterPro"/>
</dbReference>
<dbReference type="PANTHER" id="PTHR16128:SF5">
    <property type="entry name" value="FAD_NAD(P)-BINDING OXIDOREDUCTASE FAMILY PROTEIN"/>
    <property type="match status" value="1"/>
</dbReference>
<evidence type="ECO:0000256" key="1">
    <source>
        <dbReference type="SAM" id="MobiDB-lite"/>
    </source>
</evidence>
<comment type="caution">
    <text evidence="3">The sequence shown here is derived from an EMBL/GenBank/DDBJ whole genome shotgun (WGS) entry which is preliminary data.</text>
</comment>
<dbReference type="Gene3D" id="3.90.660.10">
    <property type="match status" value="1"/>
</dbReference>
<dbReference type="SUPFAM" id="SSF51905">
    <property type="entry name" value="FAD/NAD(P)-binding domain"/>
    <property type="match status" value="1"/>
</dbReference>
<feature type="domain" description="Amine oxidase" evidence="2">
    <location>
        <begin position="125"/>
        <end position="352"/>
    </location>
</feature>
<accession>A0A0F9SH73</accession>
<feature type="compositionally biased region" description="Low complexity" evidence="1">
    <location>
        <begin position="154"/>
        <end position="166"/>
    </location>
</feature>
<name>A0A0F9SH73_9ZZZZ</name>
<reference evidence="3" key="1">
    <citation type="journal article" date="2015" name="Nature">
        <title>Complex archaea that bridge the gap between prokaryotes and eukaryotes.</title>
        <authorList>
            <person name="Spang A."/>
            <person name="Saw J.H."/>
            <person name="Jorgensen S.L."/>
            <person name="Zaremba-Niedzwiedzka K."/>
            <person name="Martijn J."/>
            <person name="Lind A.E."/>
            <person name="van Eijk R."/>
            <person name="Schleper C."/>
            <person name="Guy L."/>
            <person name="Ettema T.J."/>
        </authorList>
    </citation>
    <scope>NUCLEOTIDE SEQUENCE</scope>
</reference>
<dbReference type="InterPro" id="IPR002937">
    <property type="entry name" value="Amino_oxidase"/>
</dbReference>
<organism evidence="3">
    <name type="scientific">marine sediment metagenome</name>
    <dbReference type="NCBI Taxonomy" id="412755"/>
    <lineage>
        <taxon>unclassified sequences</taxon>
        <taxon>metagenomes</taxon>
        <taxon>ecological metagenomes</taxon>
    </lineage>
</organism>
<dbReference type="PANTHER" id="PTHR16128">
    <property type="entry name" value="FAD/NAD(P)-BINDING OXIDOREDUCTASE FAMILY PROTEIN"/>
    <property type="match status" value="1"/>
</dbReference>
<dbReference type="Gene3D" id="3.50.50.60">
    <property type="entry name" value="FAD/NAD(P)-binding domain"/>
    <property type="match status" value="1"/>
</dbReference>
<gene>
    <name evidence="3" type="ORF">LCGC14_0851380</name>
</gene>
<evidence type="ECO:0000259" key="2">
    <source>
        <dbReference type="Pfam" id="PF01593"/>
    </source>
</evidence>
<evidence type="ECO:0000313" key="3">
    <source>
        <dbReference type="EMBL" id="KKN28723.1"/>
    </source>
</evidence>
<dbReference type="Pfam" id="PF01593">
    <property type="entry name" value="Amino_oxidase"/>
    <property type="match status" value="1"/>
</dbReference>
<proteinExistence type="predicted"/>
<protein>
    <recommendedName>
        <fullName evidence="2">Amine oxidase domain-containing protein</fullName>
    </recommendedName>
</protein>
<sequence>MFNQTFHTNDIRRIAIVGSGITGLTTAIKLKQQGHDVTIFEKSRGPGGRLSAKRIVGGSSDGSVDMGAQYFTARNPAFLPFLTEFAGKNSFSTWNGRLGFQDKNGHWQTFPETPRYVGTPRMTAVSRALSAHATLITGTRIQNMARTDTGWALSGRSDSSGSSDSSESNEKPEGEFDNVIITAPPAQARDLLTQSDLPELASQLDDAVSRVLPCWAVAVAFEENPWPSHEGMRCHHPVLFWVANNSSKPGRANSEQNGSTWWVLHATPDWTERNVDASQEQVAAELIAAFRELTGTGAVVTDSITHRWLYARSEGGAKPGCLWFPEQGIGIAGDWLDGGRVEGAFNSACSLVEACAKNAANR</sequence>
<dbReference type="InterPro" id="IPR036188">
    <property type="entry name" value="FAD/NAD-bd_sf"/>
</dbReference>
<feature type="region of interest" description="Disordered" evidence="1">
    <location>
        <begin position="151"/>
        <end position="176"/>
    </location>
</feature>
<dbReference type="Pfam" id="PF13450">
    <property type="entry name" value="NAD_binding_8"/>
    <property type="match status" value="1"/>
</dbReference>
<dbReference type="AlphaFoldDB" id="A0A0F9SH73"/>
<dbReference type="EMBL" id="LAZR01002539">
    <property type="protein sequence ID" value="KKN28723.1"/>
    <property type="molecule type" value="Genomic_DNA"/>
</dbReference>